<dbReference type="VEuPathDB" id="FungiDB:SPPG_00932"/>
<evidence type="ECO:0000313" key="2">
    <source>
        <dbReference type="Proteomes" id="UP000053201"/>
    </source>
</evidence>
<accession>A0A0L0HRE5</accession>
<dbReference type="RefSeq" id="XP_016611488.1">
    <property type="nucleotide sequence ID" value="XM_016749259.1"/>
</dbReference>
<dbReference type="AlphaFoldDB" id="A0A0L0HRE5"/>
<dbReference type="InterPro" id="IPR021739">
    <property type="entry name" value="SaV-like"/>
</dbReference>
<evidence type="ECO:0008006" key="3">
    <source>
        <dbReference type="Google" id="ProtNLM"/>
    </source>
</evidence>
<keyword evidence="2" id="KW-1185">Reference proteome</keyword>
<evidence type="ECO:0000313" key="1">
    <source>
        <dbReference type="EMBL" id="KND03449.1"/>
    </source>
</evidence>
<dbReference type="Pfam" id="PF11753">
    <property type="entry name" value="DUF3310"/>
    <property type="match status" value="1"/>
</dbReference>
<protein>
    <recommendedName>
        <fullName evidence="3">DUF3310 domain-containing protein</fullName>
    </recommendedName>
</protein>
<dbReference type="Proteomes" id="UP000053201">
    <property type="component" value="Unassembled WGS sequence"/>
</dbReference>
<dbReference type="InParanoid" id="A0A0L0HRE5"/>
<sequence>MGLFDPTPPLMASTPALGPFPSNAPRPAGFFATVAEPAQTPPPAADYYKEGGLETIDILKAKLSTEQFEGFCLGNVYKYLTRAGKKPDNSKSDDFKKAYYYLGLLAGPKE</sequence>
<proteinExistence type="predicted"/>
<dbReference type="OrthoDB" id="10414627at2759"/>
<name>A0A0L0HRE5_SPIPD</name>
<reference evidence="1 2" key="1">
    <citation type="submission" date="2009-08" db="EMBL/GenBank/DDBJ databases">
        <title>The Genome Sequence of Spizellomyces punctatus strain DAOM BR117.</title>
        <authorList>
            <consortium name="The Broad Institute Genome Sequencing Platform"/>
            <person name="Russ C."/>
            <person name="Cuomo C."/>
            <person name="Shea T."/>
            <person name="Young S.K."/>
            <person name="Zeng Q."/>
            <person name="Koehrsen M."/>
            <person name="Haas B."/>
            <person name="Borodovsky M."/>
            <person name="Guigo R."/>
            <person name="Alvarado L."/>
            <person name="Berlin A."/>
            <person name="Bochicchio J."/>
            <person name="Borenstein D."/>
            <person name="Chapman S."/>
            <person name="Chen Z."/>
            <person name="Engels R."/>
            <person name="Freedman E."/>
            <person name="Gellesch M."/>
            <person name="Goldberg J."/>
            <person name="Griggs A."/>
            <person name="Gujja S."/>
            <person name="Heiman D."/>
            <person name="Hepburn T."/>
            <person name="Howarth C."/>
            <person name="Jen D."/>
            <person name="Larson L."/>
            <person name="Lewis B."/>
            <person name="Mehta T."/>
            <person name="Park D."/>
            <person name="Pearson M."/>
            <person name="Roberts A."/>
            <person name="Saif S."/>
            <person name="Shenoy N."/>
            <person name="Sisk P."/>
            <person name="Stolte C."/>
            <person name="Sykes S."/>
            <person name="Thomson T."/>
            <person name="Walk T."/>
            <person name="White J."/>
            <person name="Yandava C."/>
            <person name="Burger G."/>
            <person name="Gray M.W."/>
            <person name="Holland P.W.H."/>
            <person name="King N."/>
            <person name="Lang F.B.F."/>
            <person name="Roger A.J."/>
            <person name="Ruiz-Trillo I."/>
            <person name="Lander E."/>
            <person name="Nusbaum C."/>
        </authorList>
    </citation>
    <scope>NUCLEOTIDE SEQUENCE [LARGE SCALE GENOMIC DNA]</scope>
    <source>
        <strain evidence="1 2">DAOM BR117</strain>
    </source>
</reference>
<dbReference type="EMBL" id="KQ257451">
    <property type="protein sequence ID" value="KND03449.1"/>
    <property type="molecule type" value="Genomic_DNA"/>
</dbReference>
<organism evidence="1 2">
    <name type="scientific">Spizellomyces punctatus (strain DAOM BR117)</name>
    <dbReference type="NCBI Taxonomy" id="645134"/>
    <lineage>
        <taxon>Eukaryota</taxon>
        <taxon>Fungi</taxon>
        <taxon>Fungi incertae sedis</taxon>
        <taxon>Chytridiomycota</taxon>
        <taxon>Chytridiomycota incertae sedis</taxon>
        <taxon>Chytridiomycetes</taxon>
        <taxon>Spizellomycetales</taxon>
        <taxon>Spizellomycetaceae</taxon>
        <taxon>Spizellomyces</taxon>
    </lineage>
</organism>
<gene>
    <name evidence="1" type="ORF">SPPG_00932</name>
</gene>
<dbReference type="GeneID" id="27684630"/>